<evidence type="ECO:0000313" key="2">
    <source>
        <dbReference type="EMBL" id="QFY44683.1"/>
    </source>
</evidence>
<gene>
    <name evidence="2" type="ORF">F6R98_20325</name>
</gene>
<name>A0A5Q0BLG9_9GAMM</name>
<evidence type="ECO:0000256" key="1">
    <source>
        <dbReference type="SAM" id="Phobius"/>
    </source>
</evidence>
<dbReference type="AlphaFoldDB" id="A0A5Q0BLG9"/>
<keyword evidence="1" id="KW-0472">Membrane</keyword>
<keyword evidence="1" id="KW-1133">Transmembrane helix</keyword>
<dbReference type="OrthoDB" id="282364at2"/>
<dbReference type="PROSITE" id="PS51257">
    <property type="entry name" value="PROKAR_LIPOPROTEIN"/>
    <property type="match status" value="1"/>
</dbReference>
<dbReference type="InParanoid" id="A0A5Q0BLG9"/>
<reference evidence="2 3" key="1">
    <citation type="submission" date="2019-09" db="EMBL/GenBank/DDBJ databases">
        <title>Ecophysiology of the spiral-shaped methanotroph Methylospira mobilis as revealed by the complete genome sequence.</title>
        <authorList>
            <person name="Oshkin I.Y."/>
            <person name="Dedysh S.N."/>
            <person name="Miroshnikov K."/>
            <person name="Danilova O.V."/>
            <person name="Hakobyan A."/>
            <person name="Liesack W."/>
        </authorList>
    </citation>
    <scope>NUCLEOTIDE SEQUENCE [LARGE SCALE GENOMIC DNA]</scope>
    <source>
        <strain evidence="2 3">Shm1</strain>
    </source>
</reference>
<organism evidence="2 3">
    <name type="scientific">Candidatus Methylospira mobilis</name>
    <dbReference type="NCBI Taxonomy" id="1808979"/>
    <lineage>
        <taxon>Bacteria</taxon>
        <taxon>Pseudomonadati</taxon>
        <taxon>Pseudomonadota</taxon>
        <taxon>Gammaproteobacteria</taxon>
        <taxon>Methylococcales</taxon>
        <taxon>Methylococcaceae</taxon>
        <taxon>Candidatus Methylospira</taxon>
    </lineage>
</organism>
<protein>
    <submittedName>
        <fullName evidence="2">Uncharacterized protein</fullName>
    </submittedName>
</protein>
<dbReference type="EMBL" id="CP044205">
    <property type="protein sequence ID" value="QFY44683.1"/>
    <property type="molecule type" value="Genomic_DNA"/>
</dbReference>
<feature type="transmembrane region" description="Helical" evidence="1">
    <location>
        <begin position="12"/>
        <end position="29"/>
    </location>
</feature>
<accession>A0A5Q0BLG9</accession>
<dbReference type="KEGG" id="mmob:F6R98_20325"/>
<sequence>MNRRIKAPLGSYKYIAGLFSAIFSLLISGCNNSFGPDGLRGTHPLYNEAIVSTINEQFVQNIVRLHYRDPTFFLDVSNVAATLKLEFSGGLYQSSLGSGSDILKLNALSTYSTQPTISYSPLQGENFVKSMLSPIPVEALFSLIASGWNGGRVFGVCVERVNGLENAPSASGPTPSLAPEKDQPFNRLMELMVKAVDNKVVMLHADPKTKEPMLGISASPDHSAVTSEIKQLLGLDENIDIYRINGEFTKPRPDTVSIRTRSLMSIMFYLSHHVDSPELHKQEGLVTVTRDKHGTEFDWGKTAAGKSFHILQSDTYPEKAFVAIPYRGYWFYLADNDLESKSTFMLLTQLFRLEAGAAKSVGPALTIPLR</sequence>
<proteinExistence type="predicted"/>
<dbReference type="RefSeq" id="WP_153250646.1">
    <property type="nucleotide sequence ID" value="NZ_CP044205.1"/>
</dbReference>
<keyword evidence="3" id="KW-1185">Reference proteome</keyword>
<dbReference type="Proteomes" id="UP000325755">
    <property type="component" value="Chromosome"/>
</dbReference>
<keyword evidence="1" id="KW-0812">Transmembrane</keyword>
<evidence type="ECO:0000313" key="3">
    <source>
        <dbReference type="Proteomes" id="UP000325755"/>
    </source>
</evidence>